<sequence length="417" mass="44997">MPTFVYGRGHLLIMTVALYLMQGMTVGLVSQAFPVLLRKAGTSLSLLSLFSFAALPWVGKFLWSTHVDNYYRGTLGYRRSWIIPAHGLQIILLTVLAFYSPAPQHILSLFLLIILLSSAAATLDIATHGVAAQHFHGQALVWVNAFQVTGVMCGMLLGGGGVMIIADHYSYQSAILVLAGLSLLCILPVLCWREPPVVGKQQEKAALRMFFRKANCRKLLPIALVVTGGGSVVFNLMKLILTDNYWDMAQIGVVAGGGASLMVLIGSLIAGFVLSRCSLLWVLYPGLGSILTTCLLWLMFTLKVLPLTSVYVWLASGIGSLGIGILSVGCFSLFMSNARLGSQPATDFSVCESLQTFSSILYSSVGMVICQWGGYSAGVSFSTLLVLLGLGVIFHQHSTLTRVYGQPDNQTDAKCRE</sequence>
<dbReference type="Pfam" id="PF13000">
    <property type="entry name" value="Acatn"/>
    <property type="match status" value="1"/>
</dbReference>
<feature type="transmembrane region" description="Helical" evidence="7">
    <location>
        <begin position="253"/>
        <end position="274"/>
    </location>
</feature>
<dbReference type="InterPro" id="IPR024371">
    <property type="entry name" value="AcetylCoA_trans_1-like"/>
</dbReference>
<reference evidence="8" key="2">
    <citation type="submission" date="2020-02" db="EMBL/GenBank/DDBJ databases">
        <authorList>
            <consortium name="NCBI Pathogen Detection Project"/>
        </authorList>
    </citation>
    <scope>NUCLEOTIDE SEQUENCE</scope>
    <source>
        <strain evidence="8">MA.CK_94/00001630</strain>
    </source>
</reference>
<accession>A0A760BGD3</accession>
<evidence type="ECO:0000256" key="1">
    <source>
        <dbReference type="ARBA" id="ARBA00004429"/>
    </source>
</evidence>
<keyword evidence="3" id="KW-1003">Cell membrane</keyword>
<reference evidence="8" key="1">
    <citation type="journal article" date="2018" name="Genome Biol.">
        <title>SKESA: strategic k-mer extension for scrupulous assemblies.</title>
        <authorList>
            <person name="Souvorov A."/>
            <person name="Agarwala R."/>
            <person name="Lipman D.J."/>
        </authorList>
    </citation>
    <scope>NUCLEOTIDE SEQUENCE</scope>
    <source>
        <strain evidence="8">MA.CK_94/00001630</strain>
    </source>
</reference>
<evidence type="ECO:0000313" key="8">
    <source>
        <dbReference type="EMBL" id="HAG2284637.1"/>
    </source>
</evidence>
<dbReference type="PANTHER" id="PTHR12778:SF10">
    <property type="entry name" value="MAJOR FACILITATOR SUPERFAMILY DOMAIN-CONTAINING PROTEIN 3"/>
    <property type="match status" value="1"/>
</dbReference>
<organism evidence="8">
    <name type="scientific">Salmonella enterica</name>
    <name type="common">Salmonella choleraesuis</name>
    <dbReference type="NCBI Taxonomy" id="28901"/>
    <lineage>
        <taxon>Bacteria</taxon>
        <taxon>Pseudomonadati</taxon>
        <taxon>Pseudomonadota</taxon>
        <taxon>Gammaproteobacteria</taxon>
        <taxon>Enterobacterales</taxon>
        <taxon>Enterobacteriaceae</taxon>
        <taxon>Salmonella</taxon>
    </lineage>
</organism>
<feature type="transmembrane region" description="Helical" evidence="7">
    <location>
        <begin position="312"/>
        <end position="336"/>
    </location>
</feature>
<comment type="caution">
    <text evidence="8">The sequence shown here is derived from an EMBL/GenBank/DDBJ whole genome shotgun (WGS) entry which is preliminary data.</text>
</comment>
<dbReference type="InterPro" id="IPR004752">
    <property type="entry name" value="AmpG_permease/AT-1"/>
</dbReference>
<dbReference type="EMBL" id="DAAXRP010000026">
    <property type="protein sequence ID" value="HAG2284637.1"/>
    <property type="molecule type" value="Genomic_DNA"/>
</dbReference>
<feature type="transmembrane region" description="Helical" evidence="7">
    <location>
        <begin position="80"/>
        <end position="100"/>
    </location>
</feature>
<comment type="subcellular location">
    <subcellularLocation>
        <location evidence="1">Cell inner membrane</location>
        <topology evidence="1">Multi-pass membrane protein</topology>
    </subcellularLocation>
</comment>
<gene>
    <name evidence="8" type="ORF">G8W61_005027</name>
</gene>
<dbReference type="GO" id="GO:0008521">
    <property type="term" value="F:acetyl-CoA transmembrane transporter activity"/>
    <property type="evidence" value="ECO:0007669"/>
    <property type="project" value="InterPro"/>
</dbReference>
<dbReference type="Gene3D" id="1.20.1250.20">
    <property type="entry name" value="MFS general substrate transporter like domains"/>
    <property type="match status" value="1"/>
</dbReference>
<dbReference type="AlphaFoldDB" id="A0A760BGD3"/>
<dbReference type="SUPFAM" id="SSF103473">
    <property type="entry name" value="MFS general substrate transporter"/>
    <property type="match status" value="1"/>
</dbReference>
<feature type="transmembrane region" description="Helical" evidence="7">
    <location>
        <begin position="139"/>
        <end position="165"/>
    </location>
</feature>
<dbReference type="GO" id="GO:0035348">
    <property type="term" value="P:acetyl-CoA transmembrane transport"/>
    <property type="evidence" value="ECO:0007669"/>
    <property type="project" value="InterPro"/>
</dbReference>
<dbReference type="InterPro" id="IPR036259">
    <property type="entry name" value="MFS_trans_sf"/>
</dbReference>
<evidence type="ECO:0000256" key="5">
    <source>
        <dbReference type="ARBA" id="ARBA00022989"/>
    </source>
</evidence>
<keyword evidence="3" id="KW-0997">Cell inner membrane</keyword>
<feature type="transmembrane region" description="Helical" evidence="7">
    <location>
        <begin position="40"/>
        <end position="59"/>
    </location>
</feature>
<name>A0A760BGD3_SALER</name>
<evidence type="ECO:0000256" key="6">
    <source>
        <dbReference type="ARBA" id="ARBA00023136"/>
    </source>
</evidence>
<keyword evidence="6 7" id="KW-0472">Membrane</keyword>
<dbReference type="GO" id="GO:0005886">
    <property type="term" value="C:plasma membrane"/>
    <property type="evidence" value="ECO:0007669"/>
    <property type="project" value="UniProtKB-SubCell"/>
</dbReference>
<proteinExistence type="predicted"/>
<feature type="transmembrane region" description="Helical" evidence="7">
    <location>
        <begin position="106"/>
        <end position="127"/>
    </location>
</feature>
<keyword evidence="5 7" id="KW-1133">Transmembrane helix</keyword>
<evidence type="ECO:0000256" key="3">
    <source>
        <dbReference type="ARBA" id="ARBA00022519"/>
    </source>
</evidence>
<dbReference type="PANTHER" id="PTHR12778">
    <property type="entry name" value="SOLUTE CARRIER FAMILY 33 ACETYL-COA TRANSPORTER -RELATED"/>
    <property type="match status" value="1"/>
</dbReference>
<evidence type="ECO:0000256" key="2">
    <source>
        <dbReference type="ARBA" id="ARBA00022448"/>
    </source>
</evidence>
<feature type="transmembrane region" description="Helical" evidence="7">
    <location>
        <begin position="219"/>
        <end position="241"/>
    </location>
</feature>
<feature type="transmembrane region" description="Helical" evidence="7">
    <location>
        <begin position="12"/>
        <end position="34"/>
    </location>
</feature>
<evidence type="ECO:0000256" key="4">
    <source>
        <dbReference type="ARBA" id="ARBA00022692"/>
    </source>
</evidence>
<evidence type="ECO:0000256" key="7">
    <source>
        <dbReference type="SAM" id="Phobius"/>
    </source>
</evidence>
<feature type="transmembrane region" description="Helical" evidence="7">
    <location>
        <begin position="281"/>
        <end position="300"/>
    </location>
</feature>
<protein>
    <submittedName>
        <fullName evidence="8">MFS transporter</fullName>
    </submittedName>
</protein>
<feature type="transmembrane region" description="Helical" evidence="7">
    <location>
        <begin position="375"/>
        <end position="394"/>
    </location>
</feature>
<keyword evidence="4 7" id="KW-0812">Transmembrane</keyword>
<keyword evidence="2" id="KW-0813">Transport</keyword>